<dbReference type="CDD" id="cd17476">
    <property type="entry name" value="MFS_Amf1_MDR_like"/>
    <property type="match status" value="1"/>
</dbReference>
<evidence type="ECO:0000256" key="5">
    <source>
        <dbReference type="ARBA" id="ARBA00023136"/>
    </source>
</evidence>
<dbReference type="InterPro" id="IPR011701">
    <property type="entry name" value="MFS"/>
</dbReference>
<feature type="transmembrane region" description="Helical" evidence="7">
    <location>
        <begin position="540"/>
        <end position="563"/>
    </location>
</feature>
<keyword evidence="4 7" id="KW-1133">Transmembrane helix</keyword>
<evidence type="ECO:0000256" key="7">
    <source>
        <dbReference type="SAM" id="Phobius"/>
    </source>
</evidence>
<dbReference type="EMBL" id="JAGTJR010000010">
    <property type="protein sequence ID" value="KAH7053056.1"/>
    <property type="molecule type" value="Genomic_DNA"/>
</dbReference>
<comment type="subcellular location">
    <subcellularLocation>
        <location evidence="1">Membrane</location>
        <topology evidence="1">Multi-pass membrane protein</topology>
    </subcellularLocation>
</comment>
<dbReference type="PANTHER" id="PTHR42718:SF9">
    <property type="entry name" value="MAJOR FACILITATOR SUPERFAMILY MULTIDRUG TRANSPORTER MFSC"/>
    <property type="match status" value="1"/>
</dbReference>
<evidence type="ECO:0000259" key="8">
    <source>
        <dbReference type="PROSITE" id="PS50850"/>
    </source>
</evidence>
<feature type="transmembrane region" description="Helical" evidence="7">
    <location>
        <begin position="349"/>
        <end position="372"/>
    </location>
</feature>
<proteinExistence type="predicted"/>
<feature type="transmembrane region" description="Helical" evidence="7">
    <location>
        <begin position="243"/>
        <end position="266"/>
    </location>
</feature>
<feature type="region of interest" description="Disordered" evidence="6">
    <location>
        <begin position="1"/>
        <end position="76"/>
    </location>
</feature>
<evidence type="ECO:0000256" key="1">
    <source>
        <dbReference type="ARBA" id="ARBA00004141"/>
    </source>
</evidence>
<feature type="domain" description="Major facilitator superfamily (MFS) profile" evidence="8">
    <location>
        <begin position="88"/>
        <end position="567"/>
    </location>
</feature>
<feature type="transmembrane region" description="Helical" evidence="7">
    <location>
        <begin position="212"/>
        <end position="231"/>
    </location>
</feature>
<feature type="compositionally biased region" description="Low complexity" evidence="6">
    <location>
        <begin position="8"/>
        <end position="20"/>
    </location>
</feature>
<evidence type="ECO:0000313" key="10">
    <source>
        <dbReference type="Proteomes" id="UP000774617"/>
    </source>
</evidence>
<keyword evidence="10" id="KW-1185">Reference proteome</keyword>
<accession>A0ABQ8GG94</accession>
<keyword evidence="2" id="KW-0813">Transport</keyword>
<evidence type="ECO:0000256" key="4">
    <source>
        <dbReference type="ARBA" id="ARBA00022989"/>
    </source>
</evidence>
<dbReference type="Gene3D" id="1.20.1720.10">
    <property type="entry name" value="Multidrug resistance protein D"/>
    <property type="match status" value="1"/>
</dbReference>
<feature type="transmembrane region" description="Helical" evidence="7">
    <location>
        <begin position="392"/>
        <end position="411"/>
    </location>
</feature>
<keyword evidence="3 7" id="KW-0812">Transmembrane</keyword>
<feature type="transmembrane region" description="Helical" evidence="7">
    <location>
        <begin position="154"/>
        <end position="172"/>
    </location>
</feature>
<name>A0ABQ8GG94_9PEZI</name>
<comment type="caution">
    <text evidence="9">The sequence shown here is derived from an EMBL/GenBank/DDBJ whole genome shotgun (WGS) entry which is preliminary data.</text>
</comment>
<protein>
    <submittedName>
        <fullName evidence="9">Major facilitator superfamily domain-containing protein</fullName>
    </submittedName>
</protein>
<dbReference type="SUPFAM" id="SSF103473">
    <property type="entry name" value="MFS general substrate transporter"/>
    <property type="match status" value="1"/>
</dbReference>
<reference evidence="9 10" key="1">
    <citation type="journal article" date="2021" name="Nat. Commun.">
        <title>Genetic determinants of endophytism in the Arabidopsis root mycobiome.</title>
        <authorList>
            <person name="Mesny F."/>
            <person name="Miyauchi S."/>
            <person name="Thiergart T."/>
            <person name="Pickel B."/>
            <person name="Atanasova L."/>
            <person name="Karlsson M."/>
            <person name="Huettel B."/>
            <person name="Barry K.W."/>
            <person name="Haridas S."/>
            <person name="Chen C."/>
            <person name="Bauer D."/>
            <person name="Andreopoulos W."/>
            <person name="Pangilinan J."/>
            <person name="LaButti K."/>
            <person name="Riley R."/>
            <person name="Lipzen A."/>
            <person name="Clum A."/>
            <person name="Drula E."/>
            <person name="Henrissat B."/>
            <person name="Kohler A."/>
            <person name="Grigoriev I.V."/>
            <person name="Martin F.M."/>
            <person name="Hacquard S."/>
        </authorList>
    </citation>
    <scope>NUCLEOTIDE SEQUENCE [LARGE SCALE GENOMIC DNA]</scope>
    <source>
        <strain evidence="9 10">MPI-SDFR-AT-0080</strain>
    </source>
</reference>
<dbReference type="PANTHER" id="PTHR42718">
    <property type="entry name" value="MAJOR FACILITATOR SUPERFAMILY MULTIDRUG TRANSPORTER MFSC"/>
    <property type="match status" value="1"/>
</dbReference>
<feature type="transmembrane region" description="Helical" evidence="7">
    <location>
        <begin position="85"/>
        <end position="113"/>
    </location>
</feature>
<evidence type="ECO:0000313" key="9">
    <source>
        <dbReference type="EMBL" id="KAH7053056.1"/>
    </source>
</evidence>
<sequence length="567" mass="60107">MEPAGNKAVSARRTPASARSTRSDIETVSVRGASRTSADEKKPQAVASDQEDTVPGSDSDIGADEEQGTATPAQDGRPQFSKLRLLSLVLTVTGAAFLNTLGVQAAVIVLPTIGKDLSIPDSRQQWIVSAYSLTFGCFLLLWGRLADVYGKRLIFIWGSAWLTVISIVLPFVRNEIGFDVLRGLQGLGAAANVPTAIGILGVTFAPGRAKNYAFSCYGAGAPLGSIFGNLLGGVIGEYLTWKWVFWILAILAALVTLAGIFIIPPPPIQNPTLGVKTAVDWIGGTLVTIGLMVLMFALTEGNVVGWATPWVPTLIVASLIILLLFVLWQQHLERCATGRPLMKVSIFRNMRFSAALIIMMLFFAAFNNYLIFATYFYQDYQGLSVIQTTLRFIPTGVCGILIAFATGFFLSRVPGNQILMFGTLCVSISALLFAVPIPPSTTYWAYGLPAMVLAVLGADTVYPCLTLFTAKSLPQEDQALGGALINAVGQIGRAVGLAIATAVETAVIAAEKGVSVDAVGGEDLEVGDAALLEGLRAAEWFTFGLAVAAFALAGVAFRGAGYIGKKH</sequence>
<feature type="transmembrane region" description="Helical" evidence="7">
    <location>
        <begin position="278"/>
        <end position="298"/>
    </location>
</feature>
<gene>
    <name evidence="9" type="ORF">B0J12DRAFT_43716</name>
</gene>
<dbReference type="Pfam" id="PF07690">
    <property type="entry name" value="MFS_1"/>
    <property type="match status" value="1"/>
</dbReference>
<dbReference type="InterPro" id="IPR020846">
    <property type="entry name" value="MFS_dom"/>
</dbReference>
<feature type="transmembrane region" description="Helical" evidence="7">
    <location>
        <begin position="125"/>
        <end position="142"/>
    </location>
</feature>
<dbReference type="InterPro" id="IPR036259">
    <property type="entry name" value="MFS_trans_sf"/>
</dbReference>
<evidence type="ECO:0000256" key="3">
    <source>
        <dbReference type="ARBA" id="ARBA00022692"/>
    </source>
</evidence>
<evidence type="ECO:0000256" key="2">
    <source>
        <dbReference type="ARBA" id="ARBA00022448"/>
    </source>
</evidence>
<evidence type="ECO:0000256" key="6">
    <source>
        <dbReference type="SAM" id="MobiDB-lite"/>
    </source>
</evidence>
<feature type="transmembrane region" description="Helical" evidence="7">
    <location>
        <begin position="310"/>
        <end position="328"/>
    </location>
</feature>
<feature type="transmembrane region" description="Helical" evidence="7">
    <location>
        <begin position="443"/>
        <end position="465"/>
    </location>
</feature>
<dbReference type="PROSITE" id="PS50850">
    <property type="entry name" value="MFS"/>
    <property type="match status" value="1"/>
</dbReference>
<dbReference type="Proteomes" id="UP000774617">
    <property type="component" value="Unassembled WGS sequence"/>
</dbReference>
<feature type="transmembrane region" description="Helical" evidence="7">
    <location>
        <begin position="418"/>
        <end position="437"/>
    </location>
</feature>
<dbReference type="Gene3D" id="1.20.1250.20">
    <property type="entry name" value="MFS general substrate transporter like domains"/>
    <property type="match status" value="1"/>
</dbReference>
<keyword evidence="5 7" id="KW-0472">Membrane</keyword>
<feature type="transmembrane region" description="Helical" evidence="7">
    <location>
        <begin position="184"/>
        <end position="205"/>
    </location>
</feature>
<organism evidence="9 10">
    <name type="scientific">Macrophomina phaseolina</name>
    <dbReference type="NCBI Taxonomy" id="35725"/>
    <lineage>
        <taxon>Eukaryota</taxon>
        <taxon>Fungi</taxon>
        <taxon>Dikarya</taxon>
        <taxon>Ascomycota</taxon>
        <taxon>Pezizomycotina</taxon>
        <taxon>Dothideomycetes</taxon>
        <taxon>Dothideomycetes incertae sedis</taxon>
        <taxon>Botryosphaeriales</taxon>
        <taxon>Botryosphaeriaceae</taxon>
        <taxon>Macrophomina</taxon>
    </lineage>
</organism>